<evidence type="ECO:0000259" key="7">
    <source>
        <dbReference type="PROSITE" id="PS50850"/>
    </source>
</evidence>
<feature type="transmembrane region" description="Helical" evidence="6">
    <location>
        <begin position="170"/>
        <end position="191"/>
    </location>
</feature>
<evidence type="ECO:0000256" key="3">
    <source>
        <dbReference type="ARBA" id="ARBA00022692"/>
    </source>
</evidence>
<keyword evidence="5 6" id="KW-0472">Membrane</keyword>
<dbReference type="Proteomes" id="UP000095200">
    <property type="component" value="Unassembled WGS sequence"/>
</dbReference>
<feature type="transmembrane region" description="Helical" evidence="6">
    <location>
        <begin position="111"/>
        <end position="133"/>
    </location>
</feature>
<dbReference type="PROSITE" id="PS50850">
    <property type="entry name" value="MFS"/>
    <property type="match status" value="1"/>
</dbReference>
<dbReference type="PANTHER" id="PTHR43124">
    <property type="entry name" value="PURINE EFFLUX PUMP PBUE"/>
    <property type="match status" value="1"/>
</dbReference>
<feature type="transmembrane region" description="Helical" evidence="6">
    <location>
        <begin position="212"/>
        <end position="231"/>
    </location>
</feature>
<dbReference type="Pfam" id="PF07690">
    <property type="entry name" value="MFS_1"/>
    <property type="match status" value="1"/>
</dbReference>
<dbReference type="InterPro" id="IPR036259">
    <property type="entry name" value="MFS_trans_sf"/>
</dbReference>
<dbReference type="InterPro" id="IPR050189">
    <property type="entry name" value="MFS_Efflux_Transporters"/>
</dbReference>
<sequence>MEALHLRGKRHILLPLLALTGIFWINFFSRIILSPLIVPVQEAFSLSISRTGWLFLATSIGYSVALFCSGFVSCRLTHHKTVVLSLFTLGAALGMTGMSTCVWGMMAGLFLIGIGGGLYLGSGAASITEVVPVKHWGKAFALHETAPSVAFLAAPLVVEGVFLFGTWRTVFYLFAGVCFLVGLAYLSMGRAGRFAGQMPSLGNIKVIVRNPAFWILTVGFGLSIAMEIGVYNLLPLYLVHDFELARESANMLLSLSRVLGLIMLVGAGWLTDRLGVKAALILFVGSAGLSTIALGWGPLGWVVAMLFVQPVFVVCFFPAGFAALSTIAPAGMNDLAVSLCVTIGGIAGSGLLPLCMAAIADGIGFSYAFSLLGGVMLLCLPFFFRLRVARES</sequence>
<keyword evidence="2" id="KW-1003">Cell membrane</keyword>
<evidence type="ECO:0000313" key="8">
    <source>
        <dbReference type="EMBL" id="GAU09660.1"/>
    </source>
</evidence>
<keyword evidence="3 6" id="KW-0812">Transmembrane</keyword>
<dbReference type="EMBL" id="BDFE01000020">
    <property type="protein sequence ID" value="GAU09660.1"/>
    <property type="molecule type" value="Genomic_DNA"/>
</dbReference>
<comment type="subcellular location">
    <subcellularLocation>
        <location evidence="1">Cell membrane</location>
        <topology evidence="1">Multi-pass membrane protein</topology>
    </subcellularLocation>
</comment>
<evidence type="ECO:0000256" key="6">
    <source>
        <dbReference type="SAM" id="Phobius"/>
    </source>
</evidence>
<feature type="transmembrane region" description="Helical" evidence="6">
    <location>
        <begin position="84"/>
        <end position="105"/>
    </location>
</feature>
<feature type="transmembrane region" description="Helical" evidence="6">
    <location>
        <begin position="336"/>
        <end position="359"/>
    </location>
</feature>
<proteinExistence type="predicted"/>
<accession>A0A194AK97</accession>
<feature type="transmembrane region" description="Helical" evidence="6">
    <location>
        <begin position="251"/>
        <end position="271"/>
    </location>
</feature>
<feature type="transmembrane region" description="Helical" evidence="6">
    <location>
        <begin position="12"/>
        <end position="33"/>
    </location>
</feature>
<dbReference type="GO" id="GO:0022857">
    <property type="term" value="F:transmembrane transporter activity"/>
    <property type="evidence" value="ECO:0007669"/>
    <property type="project" value="InterPro"/>
</dbReference>
<gene>
    <name evidence="8" type="ORF">DPF_2391</name>
</gene>
<dbReference type="InterPro" id="IPR020846">
    <property type="entry name" value="MFS_dom"/>
</dbReference>
<dbReference type="STRING" id="1592317.DPF_2391"/>
<evidence type="ECO:0000313" key="9">
    <source>
        <dbReference type="Proteomes" id="UP000095200"/>
    </source>
</evidence>
<organism evidence="8 9">
    <name type="scientific">Desulfoplanes formicivorans</name>
    <dbReference type="NCBI Taxonomy" id="1592317"/>
    <lineage>
        <taxon>Bacteria</taxon>
        <taxon>Pseudomonadati</taxon>
        <taxon>Thermodesulfobacteriota</taxon>
        <taxon>Desulfovibrionia</taxon>
        <taxon>Desulfovibrionales</taxon>
        <taxon>Desulfoplanaceae</taxon>
        <taxon>Desulfoplanes</taxon>
    </lineage>
</organism>
<feature type="transmembrane region" description="Helical" evidence="6">
    <location>
        <begin position="365"/>
        <end position="384"/>
    </location>
</feature>
<evidence type="ECO:0000256" key="2">
    <source>
        <dbReference type="ARBA" id="ARBA00022475"/>
    </source>
</evidence>
<protein>
    <recommendedName>
        <fullName evidence="7">Major facilitator superfamily (MFS) profile domain-containing protein</fullName>
    </recommendedName>
</protein>
<dbReference type="PANTHER" id="PTHR43124:SF3">
    <property type="entry name" value="CHLORAMPHENICOL EFFLUX PUMP RV0191"/>
    <property type="match status" value="1"/>
</dbReference>
<dbReference type="GO" id="GO:0005886">
    <property type="term" value="C:plasma membrane"/>
    <property type="evidence" value="ECO:0007669"/>
    <property type="project" value="UniProtKB-SubCell"/>
</dbReference>
<dbReference type="SUPFAM" id="SSF103473">
    <property type="entry name" value="MFS general substrate transporter"/>
    <property type="match status" value="1"/>
</dbReference>
<comment type="caution">
    <text evidence="8">The sequence shown here is derived from an EMBL/GenBank/DDBJ whole genome shotgun (WGS) entry which is preliminary data.</text>
</comment>
<evidence type="ECO:0000256" key="4">
    <source>
        <dbReference type="ARBA" id="ARBA00022989"/>
    </source>
</evidence>
<reference evidence="9" key="1">
    <citation type="submission" date="2016-06" db="EMBL/GenBank/DDBJ databases">
        <title>Draft genome sequence of Desulfoplanes formicivorans strain Pf12B.</title>
        <authorList>
            <person name="Watanabe M."/>
            <person name="Kojima H."/>
            <person name="Fukui M."/>
        </authorList>
    </citation>
    <scope>NUCLEOTIDE SEQUENCE [LARGE SCALE GENOMIC DNA]</scope>
    <source>
        <strain evidence="9">Pf12B</strain>
    </source>
</reference>
<feature type="transmembrane region" description="Helical" evidence="6">
    <location>
        <begin position="302"/>
        <end position="324"/>
    </location>
</feature>
<evidence type="ECO:0000256" key="1">
    <source>
        <dbReference type="ARBA" id="ARBA00004651"/>
    </source>
</evidence>
<feature type="transmembrane region" description="Helical" evidence="6">
    <location>
        <begin position="145"/>
        <end position="164"/>
    </location>
</feature>
<keyword evidence="4 6" id="KW-1133">Transmembrane helix</keyword>
<feature type="domain" description="Major facilitator superfamily (MFS) profile" evidence="7">
    <location>
        <begin position="14"/>
        <end position="391"/>
    </location>
</feature>
<feature type="transmembrane region" description="Helical" evidence="6">
    <location>
        <begin position="278"/>
        <end position="296"/>
    </location>
</feature>
<dbReference type="AlphaFoldDB" id="A0A194AK97"/>
<dbReference type="InterPro" id="IPR011701">
    <property type="entry name" value="MFS"/>
</dbReference>
<name>A0A194AK97_9BACT</name>
<dbReference type="RefSeq" id="WP_069859914.1">
    <property type="nucleotide sequence ID" value="NZ_BDFE01000020.1"/>
</dbReference>
<evidence type="ECO:0000256" key="5">
    <source>
        <dbReference type="ARBA" id="ARBA00023136"/>
    </source>
</evidence>
<feature type="transmembrane region" description="Helical" evidence="6">
    <location>
        <begin position="53"/>
        <end position="72"/>
    </location>
</feature>
<keyword evidence="9" id="KW-1185">Reference proteome</keyword>
<dbReference type="Gene3D" id="1.20.1250.20">
    <property type="entry name" value="MFS general substrate transporter like domains"/>
    <property type="match status" value="2"/>
</dbReference>